<keyword evidence="8 9" id="KW-0472">Membrane</keyword>
<feature type="transmembrane region" description="Helical" evidence="9">
    <location>
        <begin position="116"/>
        <end position="135"/>
    </location>
</feature>
<organism evidence="10 11">
    <name type="scientific">Mikania micrantha</name>
    <name type="common">bitter vine</name>
    <dbReference type="NCBI Taxonomy" id="192012"/>
    <lineage>
        <taxon>Eukaryota</taxon>
        <taxon>Viridiplantae</taxon>
        <taxon>Streptophyta</taxon>
        <taxon>Embryophyta</taxon>
        <taxon>Tracheophyta</taxon>
        <taxon>Spermatophyta</taxon>
        <taxon>Magnoliopsida</taxon>
        <taxon>eudicotyledons</taxon>
        <taxon>Gunneridae</taxon>
        <taxon>Pentapetalae</taxon>
        <taxon>asterids</taxon>
        <taxon>campanulids</taxon>
        <taxon>Asterales</taxon>
        <taxon>Asteraceae</taxon>
        <taxon>Asteroideae</taxon>
        <taxon>Heliantheae alliance</taxon>
        <taxon>Eupatorieae</taxon>
        <taxon>Mikania</taxon>
    </lineage>
</organism>
<sequence>MVRRIPTNKTGSMKCELTGKVEDKEPGPGDEIEHRSGLSGFTLITGPFNVKEHVLITIFASSSAGNPYVIHLVSAVKILIYGKTLTFWVALIVVVMTQGITRKKARPKGGLTCNEFFLIVFICNFAYYVLPGYLFPMVTSFSWGGGDDGRRTCSSHQPSPHLFSQFLPSH</sequence>
<dbReference type="Pfam" id="PF03169">
    <property type="entry name" value="OPT"/>
    <property type="match status" value="1"/>
</dbReference>
<dbReference type="GO" id="GO:0015031">
    <property type="term" value="P:protein transport"/>
    <property type="evidence" value="ECO:0007669"/>
    <property type="project" value="UniProtKB-KW"/>
</dbReference>
<accession>A0A5N6NYM1</accession>
<name>A0A5N6NYM1_9ASTR</name>
<comment type="subcellular location">
    <subcellularLocation>
        <location evidence="1">Membrane</location>
        <topology evidence="1">Multi-pass membrane protein</topology>
    </subcellularLocation>
</comment>
<evidence type="ECO:0000256" key="9">
    <source>
        <dbReference type="SAM" id="Phobius"/>
    </source>
</evidence>
<dbReference type="PANTHER" id="PTHR22601">
    <property type="entry name" value="ISP4 LIKE PROTEIN"/>
    <property type="match status" value="1"/>
</dbReference>
<keyword evidence="4 9" id="KW-0812">Transmembrane</keyword>
<dbReference type="OrthoDB" id="1277657at2759"/>
<keyword evidence="6" id="KW-0653">Protein transport</keyword>
<dbReference type="EMBL" id="SZYD01000008">
    <property type="protein sequence ID" value="KAD5508847.1"/>
    <property type="molecule type" value="Genomic_DNA"/>
</dbReference>
<comment type="similarity">
    <text evidence="2">Belongs to the oligopeptide OPT transporter (TC 2.A.67.1) family.</text>
</comment>
<evidence type="ECO:0000313" key="10">
    <source>
        <dbReference type="EMBL" id="KAD5508847.1"/>
    </source>
</evidence>
<keyword evidence="3" id="KW-0813">Transport</keyword>
<evidence type="ECO:0000256" key="7">
    <source>
        <dbReference type="ARBA" id="ARBA00022989"/>
    </source>
</evidence>
<keyword evidence="11" id="KW-1185">Reference proteome</keyword>
<evidence type="ECO:0000256" key="5">
    <source>
        <dbReference type="ARBA" id="ARBA00022856"/>
    </source>
</evidence>
<evidence type="ECO:0000256" key="4">
    <source>
        <dbReference type="ARBA" id="ARBA00022692"/>
    </source>
</evidence>
<evidence type="ECO:0000256" key="3">
    <source>
        <dbReference type="ARBA" id="ARBA00022448"/>
    </source>
</evidence>
<feature type="transmembrane region" description="Helical" evidence="9">
    <location>
        <begin position="68"/>
        <end position="95"/>
    </location>
</feature>
<evidence type="ECO:0000256" key="2">
    <source>
        <dbReference type="ARBA" id="ARBA00005484"/>
    </source>
</evidence>
<gene>
    <name evidence="10" type="ORF">E3N88_16550</name>
</gene>
<dbReference type="GO" id="GO:0016020">
    <property type="term" value="C:membrane"/>
    <property type="evidence" value="ECO:0007669"/>
    <property type="project" value="UniProtKB-SubCell"/>
</dbReference>
<dbReference type="InterPro" id="IPR004648">
    <property type="entry name" value="Oligpept_transpt"/>
</dbReference>
<dbReference type="Proteomes" id="UP000326396">
    <property type="component" value="Linkage Group LG16"/>
</dbReference>
<keyword evidence="5" id="KW-0571">Peptide transport</keyword>
<protein>
    <submittedName>
        <fullName evidence="10">Uncharacterized protein</fullName>
    </submittedName>
</protein>
<keyword evidence="7 9" id="KW-1133">Transmembrane helix</keyword>
<evidence type="ECO:0000313" key="11">
    <source>
        <dbReference type="Proteomes" id="UP000326396"/>
    </source>
</evidence>
<dbReference type="AlphaFoldDB" id="A0A5N6NYM1"/>
<proteinExistence type="inferred from homology"/>
<reference evidence="10 11" key="1">
    <citation type="submission" date="2019-05" db="EMBL/GenBank/DDBJ databases">
        <title>Mikania micrantha, genome provides insights into the molecular mechanism of rapid growth.</title>
        <authorList>
            <person name="Liu B."/>
        </authorList>
    </citation>
    <scope>NUCLEOTIDE SEQUENCE [LARGE SCALE GENOMIC DNA]</scope>
    <source>
        <strain evidence="10">NLD-2019</strain>
        <tissue evidence="10">Leaf</tissue>
    </source>
</reference>
<dbReference type="GO" id="GO:0035673">
    <property type="term" value="F:oligopeptide transmembrane transporter activity"/>
    <property type="evidence" value="ECO:0007669"/>
    <property type="project" value="InterPro"/>
</dbReference>
<evidence type="ECO:0000256" key="6">
    <source>
        <dbReference type="ARBA" id="ARBA00022927"/>
    </source>
</evidence>
<evidence type="ECO:0000256" key="1">
    <source>
        <dbReference type="ARBA" id="ARBA00004141"/>
    </source>
</evidence>
<dbReference type="InterPro" id="IPR004813">
    <property type="entry name" value="OPT"/>
</dbReference>
<evidence type="ECO:0000256" key="8">
    <source>
        <dbReference type="ARBA" id="ARBA00023136"/>
    </source>
</evidence>
<comment type="caution">
    <text evidence="10">The sequence shown here is derived from an EMBL/GenBank/DDBJ whole genome shotgun (WGS) entry which is preliminary data.</text>
</comment>